<evidence type="ECO:0000313" key="2">
    <source>
        <dbReference type="Proteomes" id="UP001055460"/>
    </source>
</evidence>
<dbReference type="RefSeq" id="WP_252160898.1">
    <property type="nucleotide sequence ID" value="NZ_CP098808.1"/>
</dbReference>
<organism evidence="1 2">
    <name type="scientific">Ensifer adhaerens</name>
    <name type="common">Sinorhizobium morelense</name>
    <dbReference type="NCBI Taxonomy" id="106592"/>
    <lineage>
        <taxon>Bacteria</taxon>
        <taxon>Pseudomonadati</taxon>
        <taxon>Pseudomonadota</taxon>
        <taxon>Alphaproteobacteria</taxon>
        <taxon>Hyphomicrobiales</taxon>
        <taxon>Rhizobiaceae</taxon>
        <taxon>Sinorhizobium/Ensifer group</taxon>
        <taxon>Ensifer</taxon>
    </lineage>
</organism>
<dbReference type="EMBL" id="CP098808">
    <property type="protein sequence ID" value="USJ26860.1"/>
    <property type="molecule type" value="Genomic_DNA"/>
</dbReference>
<keyword evidence="1" id="KW-0614">Plasmid</keyword>
<protein>
    <submittedName>
        <fullName evidence="1">BNR repeat-containing protein</fullName>
    </submittedName>
</protein>
<dbReference type="Proteomes" id="UP001055460">
    <property type="component" value="Plasmid pA"/>
</dbReference>
<geneLocation type="plasmid" evidence="1 2">
    <name>pA</name>
</geneLocation>
<dbReference type="AlphaFoldDB" id="A0A9Q9DCY1"/>
<dbReference type="Pfam" id="PF15892">
    <property type="entry name" value="BNR_4"/>
    <property type="match status" value="1"/>
</dbReference>
<reference evidence="1" key="1">
    <citation type="submission" date="2022-06" db="EMBL/GenBank/DDBJ databases">
        <title>Physiological and biochemical characterization and genomic elucidation of a strain of the genus Ensifer adhaerens M8 that combines arsenic oxidation and chromium reduction.</title>
        <authorList>
            <person name="Li X."/>
            <person name="Yu c."/>
        </authorList>
    </citation>
    <scope>NUCLEOTIDE SEQUENCE</scope>
    <source>
        <strain evidence="1">M8</strain>
        <plasmid evidence="1">pA</plasmid>
    </source>
</reference>
<dbReference type="Gene3D" id="2.115.10.20">
    <property type="entry name" value="Glycosyl hydrolase domain, family 43"/>
    <property type="match status" value="1"/>
</dbReference>
<proteinExistence type="predicted"/>
<evidence type="ECO:0000313" key="1">
    <source>
        <dbReference type="EMBL" id="USJ26860.1"/>
    </source>
</evidence>
<dbReference type="InterPro" id="IPR023296">
    <property type="entry name" value="Glyco_hydro_beta-prop_sf"/>
</dbReference>
<gene>
    <name evidence="1" type="ORF">NE863_23960</name>
</gene>
<accession>A0A9Q9DCY1</accession>
<name>A0A9Q9DCY1_ENSAD</name>
<dbReference type="SUPFAM" id="SSF75005">
    <property type="entry name" value="Arabinanase/levansucrase/invertase"/>
    <property type="match status" value="1"/>
</dbReference>
<sequence>MSLGGLVEKTWVALDEIQRKIYLERPDIAMLTRWRGAQLSQHPPASKMIKSLPKKILAGTVLLHLLSYNQSSASTCEAGIPVSVGDGRKGIQIDSSWSGATVPFDAIARGDVVYFGYYDADRWLTVADLNLYSSVVCRSRLPSQFSGWDSHNRVALAFDRNGQLHIAANMHGSPLVYGVSARPGNISDISMSPMIGRDEDKVTYPNFINGSDGNLYFVYRNGLSGDGGWFVNVRNGETWRRALNAPIFASTWEGSPTSAYPSVFRVSKDGYVHLAVVWRRSPDLATNYAITYARTRDFVSWTDQNGKPITTPIDPGSSTMIEATGENQGLLNSARVSVTPAGVPIVTYTRYGPDGKNIIVAASPSAGEWRRSTIATAGNQSLAAGLGTVPNLPTFGDLSFSGSTIASVTINFPGEPPRRVLFDADTLLVADAPIIGSRPVAASPLKVSAPPGLTDARLNARKIRIDGMGERTTGSMVYFSQGLNRDQPRECTSSEPRVCAPPPSPLIFVP</sequence>